<dbReference type="InterPro" id="IPR040811">
    <property type="entry name" value="SLATT_4"/>
</dbReference>
<dbReference type="Proteomes" id="UP000437065">
    <property type="component" value="Unassembled WGS sequence"/>
</dbReference>
<name>A0A6B0SSC6_9EURY</name>
<sequence length="180" mass="20689">MTGEIEGDSGLTTDLEDRVVNCADNVLHTYKGHFEAADTYSDRGRQLDFVTTFGAAILTVALIWNQAPVIVPIGIAVVTAVASAYKTMTNPDQTASKHYRAGEAYLRLLDDIKDYIALEFNADTEYEELERRYRELAERRQDLNEDMPQLNRKWYDRLDESTIYDEIETTEEAKRRLLNR</sequence>
<dbReference type="EMBL" id="WUUS01000002">
    <property type="protein sequence ID" value="MXR40496.1"/>
    <property type="molecule type" value="Genomic_DNA"/>
</dbReference>
<evidence type="ECO:0000256" key="1">
    <source>
        <dbReference type="SAM" id="Coils"/>
    </source>
</evidence>
<organism evidence="3 4">
    <name type="scientific">Halobaculum saliterrae</name>
    <dbReference type="NCBI Taxonomy" id="2073113"/>
    <lineage>
        <taxon>Archaea</taxon>
        <taxon>Methanobacteriati</taxon>
        <taxon>Methanobacteriota</taxon>
        <taxon>Stenosarchaea group</taxon>
        <taxon>Halobacteria</taxon>
        <taxon>Halobacteriales</taxon>
        <taxon>Haloferacaceae</taxon>
        <taxon>Halobaculum</taxon>
    </lineage>
</organism>
<evidence type="ECO:0000313" key="4">
    <source>
        <dbReference type="Proteomes" id="UP000437065"/>
    </source>
</evidence>
<proteinExistence type="predicted"/>
<dbReference type="RefSeq" id="WP_159663635.1">
    <property type="nucleotide sequence ID" value="NZ_WUUS01000002.1"/>
</dbReference>
<dbReference type="NCBIfam" id="NF033632">
    <property type="entry name" value="SLATT_4"/>
    <property type="match status" value="1"/>
</dbReference>
<evidence type="ECO:0000259" key="2">
    <source>
        <dbReference type="Pfam" id="PF18186"/>
    </source>
</evidence>
<dbReference type="AlphaFoldDB" id="A0A6B0SSC6"/>
<reference evidence="3 4" key="1">
    <citation type="submission" date="2019-12" db="EMBL/GenBank/DDBJ databases">
        <title>Isolation and characterization of three novel carbon monoxide-oxidizing members of Halobacteria from salione crusts and soils.</title>
        <authorList>
            <person name="Myers M.R."/>
            <person name="King G.M."/>
        </authorList>
    </citation>
    <scope>NUCLEOTIDE SEQUENCE [LARGE SCALE GENOMIC DNA]</scope>
    <source>
        <strain evidence="3 4">WSA2</strain>
    </source>
</reference>
<keyword evidence="4" id="KW-1185">Reference proteome</keyword>
<feature type="coiled-coil region" evidence="1">
    <location>
        <begin position="119"/>
        <end position="153"/>
    </location>
</feature>
<feature type="domain" description="SMODS and SLOG-associating 2TM effector" evidence="2">
    <location>
        <begin position="15"/>
        <end position="159"/>
    </location>
</feature>
<protein>
    <submittedName>
        <fullName evidence="3">SLATT domain-containing protein</fullName>
    </submittedName>
</protein>
<accession>A0A6B0SSC6</accession>
<dbReference type="Pfam" id="PF18186">
    <property type="entry name" value="SLATT_4"/>
    <property type="match status" value="1"/>
</dbReference>
<keyword evidence="1" id="KW-0175">Coiled coil</keyword>
<evidence type="ECO:0000313" key="3">
    <source>
        <dbReference type="EMBL" id="MXR40496.1"/>
    </source>
</evidence>
<gene>
    <name evidence="3" type="ORF">GRX01_03910</name>
</gene>
<comment type="caution">
    <text evidence="3">The sequence shown here is derived from an EMBL/GenBank/DDBJ whole genome shotgun (WGS) entry which is preliminary data.</text>
</comment>